<dbReference type="RefSeq" id="XP_008871427.1">
    <property type="nucleotide sequence ID" value="XM_008873205.1"/>
</dbReference>
<gene>
    <name evidence="2" type="ORF">H310_07720</name>
</gene>
<proteinExistence type="predicted"/>
<dbReference type="VEuPathDB" id="FungiDB:H310_07720"/>
<reference evidence="2" key="1">
    <citation type="submission" date="2013-12" db="EMBL/GenBank/DDBJ databases">
        <title>The Genome Sequence of Aphanomyces invadans NJM9701.</title>
        <authorList>
            <consortium name="The Broad Institute Genomics Platform"/>
            <person name="Russ C."/>
            <person name="Tyler B."/>
            <person name="van West P."/>
            <person name="Dieguez-Uribeondo J."/>
            <person name="Young S.K."/>
            <person name="Zeng Q."/>
            <person name="Gargeya S."/>
            <person name="Fitzgerald M."/>
            <person name="Abouelleil A."/>
            <person name="Alvarado L."/>
            <person name="Chapman S.B."/>
            <person name="Gainer-Dewar J."/>
            <person name="Goldberg J."/>
            <person name="Griggs A."/>
            <person name="Gujja S."/>
            <person name="Hansen M."/>
            <person name="Howarth C."/>
            <person name="Imamovic A."/>
            <person name="Ireland A."/>
            <person name="Larimer J."/>
            <person name="McCowan C."/>
            <person name="Murphy C."/>
            <person name="Pearson M."/>
            <person name="Poon T.W."/>
            <person name="Priest M."/>
            <person name="Roberts A."/>
            <person name="Saif S."/>
            <person name="Shea T."/>
            <person name="Sykes S."/>
            <person name="Wortman J."/>
            <person name="Nusbaum C."/>
            <person name="Birren B."/>
        </authorList>
    </citation>
    <scope>NUCLEOTIDE SEQUENCE [LARGE SCALE GENOMIC DNA]</scope>
    <source>
        <strain evidence="2">NJM9701</strain>
    </source>
</reference>
<dbReference type="GeneID" id="20084770"/>
<protein>
    <submittedName>
        <fullName evidence="2">Uncharacterized protein</fullName>
    </submittedName>
</protein>
<dbReference type="EMBL" id="KI913966">
    <property type="protein sequence ID" value="ETV99651.1"/>
    <property type="molecule type" value="Genomic_DNA"/>
</dbReference>
<sequence length="132" mass="15629">MLNRYDRRGVSRHFMHIFVLVGGRSGRSRFVVLGCFCSVFSSFNFVYGIVSQDRRVRRRRSSSMVLLHRSHCNRSYRQASKHTRADNHCIFVFVVKQARVFVDTGKLDRFVRQRRVCRVDERSVEKFNHVTG</sequence>
<keyword evidence="1" id="KW-1133">Transmembrane helix</keyword>
<dbReference type="AlphaFoldDB" id="A0A024U169"/>
<keyword evidence="1" id="KW-0812">Transmembrane</keyword>
<name>A0A024U169_9STRA</name>
<organism evidence="2">
    <name type="scientific">Aphanomyces invadans</name>
    <dbReference type="NCBI Taxonomy" id="157072"/>
    <lineage>
        <taxon>Eukaryota</taxon>
        <taxon>Sar</taxon>
        <taxon>Stramenopiles</taxon>
        <taxon>Oomycota</taxon>
        <taxon>Saprolegniomycetes</taxon>
        <taxon>Saprolegniales</taxon>
        <taxon>Verrucalvaceae</taxon>
        <taxon>Aphanomyces</taxon>
    </lineage>
</organism>
<feature type="transmembrane region" description="Helical" evidence="1">
    <location>
        <begin position="30"/>
        <end position="50"/>
    </location>
</feature>
<accession>A0A024U169</accession>
<evidence type="ECO:0000256" key="1">
    <source>
        <dbReference type="SAM" id="Phobius"/>
    </source>
</evidence>
<keyword evidence="1" id="KW-0472">Membrane</keyword>
<evidence type="ECO:0000313" key="2">
    <source>
        <dbReference type="EMBL" id="ETV99651.1"/>
    </source>
</evidence>